<name>A0A494WYT8_9FIRM</name>
<protein>
    <submittedName>
        <fullName evidence="2">Uncharacterized protein</fullName>
    </submittedName>
</protein>
<evidence type="ECO:0000256" key="1">
    <source>
        <dbReference type="SAM" id="Phobius"/>
    </source>
</evidence>
<dbReference type="Proteomes" id="UP000271256">
    <property type="component" value="Unassembled WGS sequence"/>
</dbReference>
<keyword evidence="1" id="KW-0472">Membrane</keyword>
<feature type="transmembrane region" description="Helical" evidence="1">
    <location>
        <begin position="100"/>
        <end position="126"/>
    </location>
</feature>
<keyword evidence="3" id="KW-1185">Reference proteome</keyword>
<proteinExistence type="predicted"/>
<comment type="caution">
    <text evidence="2">The sequence shown here is derived from an EMBL/GenBank/DDBJ whole genome shotgun (WGS) entry which is preliminary data.</text>
</comment>
<keyword evidence="1" id="KW-0812">Transmembrane</keyword>
<reference evidence="2 3" key="1">
    <citation type="submission" date="2018-10" db="EMBL/GenBank/DDBJ databases">
        <authorList>
            <person name="Grouzdev D.S."/>
            <person name="Krutkina M.S."/>
            <person name="Tourova T.P."/>
            <person name="Nazina T.N."/>
        </authorList>
    </citation>
    <scope>NUCLEOTIDE SEQUENCE [LARGE SCALE GENOMIC DNA]</scope>
    <source>
        <strain evidence="2 3">435</strain>
    </source>
</reference>
<evidence type="ECO:0000313" key="2">
    <source>
        <dbReference type="EMBL" id="RKO65694.1"/>
    </source>
</evidence>
<sequence length="216" mass="24286">MNTGVIKEAIKLIKSPEKALLILIVLLTVKHIDPETFIEVCKPVGNLLPDILNILKIASLAMAIYGVIGSILTLLCWIIESVRTLLKRYQIYLPNPPSGWHIRTVNGVLLSGFAWMWVSIGLIYLLGGETEVLHLYQIFSTRFPRLLYLLAIPSAFVTAIILAIVILEDLTTPQFRRKIIDVRVVGPTDVKITEPVTIQKPRETQIPLYHQTSPPF</sequence>
<organism evidence="2 3">
    <name type="scientific">Desulfofundulus salinus</name>
    <dbReference type="NCBI Taxonomy" id="2419843"/>
    <lineage>
        <taxon>Bacteria</taxon>
        <taxon>Bacillati</taxon>
        <taxon>Bacillota</taxon>
        <taxon>Clostridia</taxon>
        <taxon>Eubacteriales</taxon>
        <taxon>Peptococcaceae</taxon>
        <taxon>Desulfofundulus</taxon>
    </lineage>
</organism>
<evidence type="ECO:0000313" key="3">
    <source>
        <dbReference type="Proteomes" id="UP000271256"/>
    </source>
</evidence>
<feature type="transmembrane region" description="Helical" evidence="1">
    <location>
        <begin position="58"/>
        <end position="79"/>
    </location>
</feature>
<keyword evidence="1" id="KW-1133">Transmembrane helix</keyword>
<feature type="transmembrane region" description="Helical" evidence="1">
    <location>
        <begin position="146"/>
        <end position="167"/>
    </location>
</feature>
<dbReference type="RefSeq" id="WP_121450166.1">
    <property type="nucleotide sequence ID" value="NZ_RBWE01000001.1"/>
</dbReference>
<dbReference type="OrthoDB" id="1726076at2"/>
<dbReference type="EMBL" id="RBWE01000001">
    <property type="protein sequence ID" value="RKO65694.1"/>
    <property type="molecule type" value="Genomic_DNA"/>
</dbReference>
<gene>
    <name evidence="2" type="ORF">D7024_01060</name>
</gene>
<dbReference type="AlphaFoldDB" id="A0A494WYT8"/>
<accession>A0A494WYT8</accession>